<accession>A0A3N9P4M5</accession>
<feature type="transmembrane region" description="Helical" evidence="2">
    <location>
        <begin position="305"/>
        <end position="338"/>
    </location>
</feature>
<feature type="transmembrane region" description="Helical" evidence="2">
    <location>
        <begin position="12"/>
        <end position="30"/>
    </location>
</feature>
<evidence type="ECO:0000256" key="2">
    <source>
        <dbReference type="SAM" id="Phobius"/>
    </source>
</evidence>
<dbReference type="RefSeq" id="WP_124695891.1">
    <property type="nucleotide sequence ID" value="NZ_JBHUFE010000031.1"/>
</dbReference>
<keyword evidence="2" id="KW-1133">Transmembrane helix</keyword>
<protein>
    <recommendedName>
        <fullName evidence="5">Acyltransferase</fullName>
    </recommendedName>
</protein>
<proteinExistence type="predicted"/>
<feature type="transmembrane region" description="Helical" evidence="2">
    <location>
        <begin position="250"/>
        <end position="267"/>
    </location>
</feature>
<dbReference type="EMBL" id="RQPI01000006">
    <property type="protein sequence ID" value="RQW11161.1"/>
    <property type="molecule type" value="Genomic_DNA"/>
</dbReference>
<feature type="transmembrane region" description="Helical" evidence="2">
    <location>
        <begin position="154"/>
        <end position="173"/>
    </location>
</feature>
<dbReference type="Proteomes" id="UP000282529">
    <property type="component" value="Unassembled WGS sequence"/>
</dbReference>
<evidence type="ECO:0008006" key="5">
    <source>
        <dbReference type="Google" id="ProtNLM"/>
    </source>
</evidence>
<comment type="caution">
    <text evidence="3">The sequence shown here is derived from an EMBL/GenBank/DDBJ whole genome shotgun (WGS) entry which is preliminary data.</text>
</comment>
<feature type="transmembrane region" description="Helical" evidence="2">
    <location>
        <begin position="178"/>
        <end position="198"/>
    </location>
</feature>
<feature type="transmembrane region" description="Helical" evidence="2">
    <location>
        <begin position="96"/>
        <end position="114"/>
    </location>
</feature>
<dbReference type="OrthoDB" id="1721836at2"/>
<keyword evidence="2" id="KW-0812">Transmembrane</keyword>
<feature type="transmembrane region" description="Helical" evidence="2">
    <location>
        <begin position="64"/>
        <end position="84"/>
    </location>
</feature>
<gene>
    <name evidence="3" type="ORF">EH198_12595</name>
</gene>
<feature type="transmembrane region" description="Helical" evidence="2">
    <location>
        <begin position="210"/>
        <end position="229"/>
    </location>
</feature>
<keyword evidence="2" id="KW-0472">Membrane</keyword>
<evidence type="ECO:0000313" key="3">
    <source>
        <dbReference type="EMBL" id="RQW11161.1"/>
    </source>
</evidence>
<feature type="transmembrane region" description="Helical" evidence="2">
    <location>
        <begin position="36"/>
        <end position="57"/>
    </location>
</feature>
<evidence type="ECO:0000256" key="1">
    <source>
        <dbReference type="SAM" id="MobiDB-lite"/>
    </source>
</evidence>
<feature type="transmembrane region" description="Helical" evidence="2">
    <location>
        <begin position="121"/>
        <end position="142"/>
    </location>
</feature>
<feature type="region of interest" description="Disordered" evidence="1">
    <location>
        <begin position="378"/>
        <end position="404"/>
    </location>
</feature>
<sequence length="404" mass="45209">MDKKYDYSLDAMKGFSCLLMIMAHTGLVFSGSSRSFQIIGGLAPVLFFAVSGITSIFQSKKNVLPLLAFYFVFAVIGLSYNALWRPFIWSDPVSDVPQIVAMSVLAIILLEKYFRPGRYVYLILGVFLFAMHFIFTAKVPSFPGKQFFIPEGDYTYFTFVPWFSIFLLGVFAYRSGRLVNLICGIAAACGLAAAYVLTPRETEFLIKYNMSPGYFFLSLVLLFMSFSLFRSIRQYSLKNPLLFFGKHSFLFLYVHVFLIFLLTHFKLYSINVYMVWAGVLLVSYIGMNAVLWINKYVEALFNHKLPWLGLLMLILLVPAAVDSYGLIVTLEAVLGLAFACNYKKLSQVLFSIFTFVPNSTNSQPGAAANGALLSSERSLPPVLGQPEQLDTAGLSGPVRSLEDA</sequence>
<dbReference type="AlphaFoldDB" id="A0A3N9P4M5"/>
<organism evidence="3 4">
    <name type="scientific">Paenibacillus rhizophilus</name>
    <dbReference type="NCBI Taxonomy" id="1850366"/>
    <lineage>
        <taxon>Bacteria</taxon>
        <taxon>Bacillati</taxon>
        <taxon>Bacillota</taxon>
        <taxon>Bacilli</taxon>
        <taxon>Bacillales</taxon>
        <taxon>Paenibacillaceae</taxon>
        <taxon>Paenibacillus</taxon>
    </lineage>
</organism>
<feature type="transmembrane region" description="Helical" evidence="2">
    <location>
        <begin position="273"/>
        <end position="293"/>
    </location>
</feature>
<evidence type="ECO:0000313" key="4">
    <source>
        <dbReference type="Proteomes" id="UP000282529"/>
    </source>
</evidence>
<reference evidence="3 4" key="1">
    <citation type="submission" date="2018-11" db="EMBL/GenBank/DDBJ databases">
        <title>Genome sequence of strain 7197.</title>
        <authorList>
            <person name="Gao J."/>
            <person name="Sun J."/>
        </authorList>
    </citation>
    <scope>NUCLEOTIDE SEQUENCE [LARGE SCALE GENOMIC DNA]</scope>
    <source>
        <strain evidence="3 4">7197</strain>
    </source>
</reference>
<keyword evidence="4" id="KW-1185">Reference proteome</keyword>
<name>A0A3N9P4M5_9BACL</name>